<comment type="caution">
    <text evidence="5">The sequence shown here is derived from an EMBL/GenBank/DDBJ whole genome shotgun (WGS) entry which is preliminary data.</text>
</comment>
<dbReference type="SUPFAM" id="SSF52540">
    <property type="entry name" value="P-loop containing nucleoside triphosphate hydrolases"/>
    <property type="match status" value="1"/>
</dbReference>
<sequence>MKGIQRVIIEDFQSHRYTEMELAAGFNVITGPSDQGKTAILRAIRWVLYNEPRGLDFIRVGATRAKVTLVMTDGTSVIRERSSSRNLYTVMIPGEEEQRFEGFGMRVPQEVIKATGVSPVKIDEDHRVALNIGMQLAPPFLLDSNGAFKAKAIGRLNGVHLLDHAHRTTSSELSSKQIEQRRLQADLEKVNEQLETYTELADWQRHLERAEENVSSLKQLEQRVVDLRQLEAQRLDLTDKLARAAHFLDGLSTMDQADQRWNEAQANEHKLTLLVTLGKRLNTIRGELRIATQVIAQTEPLATGESLHSAAQQKTEMLAVLLQGATRLREIAEGRARMEAICVQTEQLDQAGERLIELEQTTLRAEQVTNLFEKQREFKMLHRRIRTVAEQTNGLERAQVGLEQALAKRQSVDTLSAYAERWRQAKGQMVKVRAYLERSHSLPRSEQLAQTAQHRMELTALLRDYHRKWTELKDQQERLNQELKQIDQHLETTAETYYQHLKKIGRCPICLGSIETHTVTRIIAELNG</sequence>
<feature type="coiled-coil region" evidence="4">
    <location>
        <begin position="173"/>
        <end position="230"/>
    </location>
</feature>
<dbReference type="GO" id="GO:0006302">
    <property type="term" value="P:double-strand break repair"/>
    <property type="evidence" value="ECO:0007669"/>
    <property type="project" value="InterPro"/>
</dbReference>
<evidence type="ECO:0000313" key="5">
    <source>
        <dbReference type="EMBL" id="RKD26805.1"/>
    </source>
</evidence>
<evidence type="ECO:0000256" key="1">
    <source>
        <dbReference type="ARBA" id="ARBA00006930"/>
    </source>
</evidence>
<feature type="coiled-coil region" evidence="4">
    <location>
        <begin position="462"/>
        <end position="496"/>
    </location>
</feature>
<dbReference type="AlphaFoldDB" id="A0A419SQX5"/>
<protein>
    <recommendedName>
        <fullName evidence="3">Nuclease SbcCD subunit C</fullName>
    </recommendedName>
</protein>
<gene>
    <name evidence="5" type="ORF">BEP19_16545</name>
</gene>
<keyword evidence="4" id="KW-0175">Coiled coil</keyword>
<evidence type="ECO:0000256" key="4">
    <source>
        <dbReference type="SAM" id="Coils"/>
    </source>
</evidence>
<dbReference type="Proteomes" id="UP000284219">
    <property type="component" value="Unassembled WGS sequence"/>
</dbReference>
<comment type="similarity">
    <text evidence="1">Belongs to the SMC family. SbcC subfamily.</text>
</comment>
<comment type="subunit">
    <text evidence="2">Heterodimer of SbcC and SbcD.</text>
</comment>
<dbReference type="GO" id="GO:0016887">
    <property type="term" value="F:ATP hydrolysis activity"/>
    <property type="evidence" value="ECO:0007669"/>
    <property type="project" value="InterPro"/>
</dbReference>
<evidence type="ECO:0000256" key="2">
    <source>
        <dbReference type="ARBA" id="ARBA00011322"/>
    </source>
</evidence>
<evidence type="ECO:0000313" key="6">
    <source>
        <dbReference type="Proteomes" id="UP000284219"/>
    </source>
</evidence>
<reference evidence="5 6" key="1">
    <citation type="submission" date="2016-08" db="EMBL/GenBank/DDBJ databases">
        <title>Novel Firmicute Genomes.</title>
        <authorList>
            <person name="Poppleton D.I."/>
            <person name="Gribaldo S."/>
        </authorList>
    </citation>
    <scope>NUCLEOTIDE SEQUENCE [LARGE SCALE GENOMIC DNA]</scope>
    <source>
        <strain evidence="5 6">RAOx-1</strain>
    </source>
</reference>
<dbReference type="RefSeq" id="WP_120188090.1">
    <property type="nucleotide sequence ID" value="NZ_MCHY01000002.1"/>
</dbReference>
<name>A0A419SQX5_9BACL</name>
<dbReference type="OrthoDB" id="267455at2"/>
<dbReference type="InterPro" id="IPR027417">
    <property type="entry name" value="P-loop_NTPase"/>
</dbReference>
<dbReference type="Gene3D" id="3.40.50.300">
    <property type="entry name" value="P-loop containing nucleotide triphosphate hydrolases"/>
    <property type="match status" value="1"/>
</dbReference>
<accession>A0A419SQX5</accession>
<keyword evidence="6" id="KW-1185">Reference proteome</keyword>
<evidence type="ECO:0000256" key="3">
    <source>
        <dbReference type="ARBA" id="ARBA00013368"/>
    </source>
</evidence>
<dbReference type="PANTHER" id="PTHR32114">
    <property type="entry name" value="ABC TRANSPORTER ABCH.3"/>
    <property type="match status" value="1"/>
</dbReference>
<dbReference type="PANTHER" id="PTHR32114:SF2">
    <property type="entry name" value="ABC TRANSPORTER ABCH.3"/>
    <property type="match status" value="1"/>
</dbReference>
<organism evidence="5 6">
    <name type="scientific">Ammoniphilus oxalaticus</name>
    <dbReference type="NCBI Taxonomy" id="66863"/>
    <lineage>
        <taxon>Bacteria</taxon>
        <taxon>Bacillati</taxon>
        <taxon>Bacillota</taxon>
        <taxon>Bacilli</taxon>
        <taxon>Bacillales</taxon>
        <taxon>Paenibacillaceae</taxon>
        <taxon>Aneurinibacillus group</taxon>
        <taxon>Ammoniphilus</taxon>
    </lineage>
</organism>
<dbReference type="SUPFAM" id="SSF75712">
    <property type="entry name" value="Rad50 coiled-coil Zn hook"/>
    <property type="match status" value="1"/>
</dbReference>
<proteinExistence type="inferred from homology"/>
<dbReference type="EMBL" id="MCHY01000002">
    <property type="protein sequence ID" value="RKD26805.1"/>
    <property type="molecule type" value="Genomic_DNA"/>
</dbReference>